<comment type="caution">
    <text evidence="4">The sequence shown here is derived from an EMBL/GenBank/DDBJ whole genome shotgun (WGS) entry which is preliminary data.</text>
</comment>
<dbReference type="SUPFAM" id="SSF55031">
    <property type="entry name" value="Bacterial exopeptidase dimerisation domain"/>
    <property type="match status" value="1"/>
</dbReference>
<dbReference type="Proteomes" id="UP000589626">
    <property type="component" value="Unassembled WGS sequence"/>
</dbReference>
<accession>A0A7W4Z0P0</accession>
<organism evidence="4 5">
    <name type="scientific">Nocardioides soli</name>
    <dbReference type="NCBI Taxonomy" id="1036020"/>
    <lineage>
        <taxon>Bacteria</taxon>
        <taxon>Bacillati</taxon>
        <taxon>Actinomycetota</taxon>
        <taxon>Actinomycetes</taxon>
        <taxon>Propionibacteriales</taxon>
        <taxon>Nocardioidaceae</taxon>
        <taxon>Nocardioides</taxon>
    </lineage>
</organism>
<keyword evidence="5" id="KW-1185">Reference proteome</keyword>
<dbReference type="Gene3D" id="3.30.70.360">
    <property type="match status" value="1"/>
</dbReference>
<dbReference type="InterPro" id="IPR036264">
    <property type="entry name" value="Bact_exopeptidase_dim_dom"/>
</dbReference>
<dbReference type="GO" id="GO:0016787">
    <property type="term" value="F:hydrolase activity"/>
    <property type="evidence" value="ECO:0007669"/>
    <property type="project" value="UniProtKB-KW"/>
</dbReference>
<dbReference type="SUPFAM" id="SSF53187">
    <property type="entry name" value="Zn-dependent exopeptidases"/>
    <property type="match status" value="1"/>
</dbReference>
<reference evidence="4 5" key="1">
    <citation type="submission" date="2020-08" db="EMBL/GenBank/DDBJ databases">
        <title>Sequencing the genomes of 1000 actinobacteria strains.</title>
        <authorList>
            <person name="Klenk H.-P."/>
        </authorList>
    </citation>
    <scope>NUCLEOTIDE SEQUENCE [LARGE SCALE GENOMIC DNA]</scope>
    <source>
        <strain evidence="4 5">DSM 105498</strain>
    </source>
</reference>
<dbReference type="InterPro" id="IPR002933">
    <property type="entry name" value="Peptidase_M20"/>
</dbReference>
<evidence type="ECO:0000256" key="2">
    <source>
        <dbReference type="ARBA" id="ARBA00022801"/>
    </source>
</evidence>
<evidence type="ECO:0000313" key="4">
    <source>
        <dbReference type="EMBL" id="MBB3040655.1"/>
    </source>
</evidence>
<keyword evidence="2" id="KW-0378">Hydrolase</keyword>
<dbReference type="AlphaFoldDB" id="A0A7W4Z0P0"/>
<gene>
    <name evidence="4" type="ORF">FHU40_000456</name>
</gene>
<dbReference type="RefSeq" id="WP_183590662.1">
    <property type="nucleotide sequence ID" value="NZ_JACHWR010000001.1"/>
</dbReference>
<evidence type="ECO:0000313" key="5">
    <source>
        <dbReference type="Proteomes" id="UP000589626"/>
    </source>
</evidence>
<dbReference type="GO" id="GO:0046872">
    <property type="term" value="F:metal ion binding"/>
    <property type="evidence" value="ECO:0007669"/>
    <property type="project" value="UniProtKB-KW"/>
</dbReference>
<evidence type="ECO:0000259" key="3">
    <source>
        <dbReference type="Pfam" id="PF07687"/>
    </source>
</evidence>
<dbReference type="PANTHER" id="PTHR43808">
    <property type="entry name" value="ACETYLORNITHINE DEACETYLASE"/>
    <property type="match status" value="1"/>
</dbReference>
<dbReference type="Gene3D" id="3.40.630.10">
    <property type="entry name" value="Zn peptidases"/>
    <property type="match status" value="1"/>
</dbReference>
<dbReference type="EMBL" id="JACHWR010000001">
    <property type="protein sequence ID" value="MBB3040655.1"/>
    <property type="molecule type" value="Genomic_DNA"/>
</dbReference>
<proteinExistence type="predicted"/>
<sequence length="397" mass="42679">MTSENPVAARALASIDYDRLHTLVQEVCRIPSVLGEEGPLAAFLVDVMKSSGFEDVRQQDVLPDRPNAIGELSFGAGPRVVMTGHMDTKPVSHGWSKTAPFSGELIDGAIYGHGIMDMKAALVCQIVAIEALRDSGIPISGTLAMAAVSDHMGDQLGSIRYFEEYSADYCVLGELSDNEIFLGHRGRYYFDITVIGTSAHTCHKPLAVNANALAAHAILELDRSALLPDLETWVVDLFGGETYMAPGRVYGGLPPGGPSMIPDECVIRVDCRPQPGVTVDQVRAEIDRCLAAAQAREPRFRAEVELVDVKSGYLAKPGDPVVELMRESVRSVRGAEPPLQVAGWLGDTASFGDQVPTIIFGPGGEPVYCPDEHLSLEDLAEATQVYTTFGALALQKK</sequence>
<evidence type="ECO:0000256" key="1">
    <source>
        <dbReference type="ARBA" id="ARBA00022723"/>
    </source>
</evidence>
<name>A0A7W4Z0P0_9ACTN</name>
<protein>
    <submittedName>
        <fullName evidence="4">Acetylornithine deacetylase/succinyl-diaminopimelate desuccinylase-like protein</fullName>
    </submittedName>
</protein>
<dbReference type="InterPro" id="IPR011650">
    <property type="entry name" value="Peptidase_M20_dimer"/>
</dbReference>
<dbReference type="Pfam" id="PF01546">
    <property type="entry name" value="Peptidase_M20"/>
    <property type="match status" value="1"/>
</dbReference>
<feature type="domain" description="Peptidase M20 dimerisation" evidence="3">
    <location>
        <begin position="183"/>
        <end position="295"/>
    </location>
</feature>
<keyword evidence="1" id="KW-0479">Metal-binding</keyword>
<dbReference type="Pfam" id="PF07687">
    <property type="entry name" value="M20_dimer"/>
    <property type="match status" value="1"/>
</dbReference>
<dbReference type="InterPro" id="IPR050072">
    <property type="entry name" value="Peptidase_M20A"/>
</dbReference>